<protein>
    <submittedName>
        <fullName evidence="4 5">Hydrolase_4 domain-containing protein</fullName>
    </submittedName>
</protein>
<dbReference type="SUPFAM" id="SSF53474">
    <property type="entry name" value="alpha/beta-Hydrolases"/>
    <property type="match status" value="1"/>
</dbReference>
<dbReference type="PANTHER" id="PTHR12277">
    <property type="entry name" value="ALPHA/BETA HYDROLASE DOMAIN-CONTAINING PROTEIN"/>
    <property type="match status" value="1"/>
</dbReference>
<proteinExistence type="predicted"/>
<sequence>MFSFILSLVGYAIVCAFIVYVIIVPIASKYLPEIIDIFFFLNITTKLYAFVHKPYQSGVKSLTRNFYINHQNSSFGIWHSLPHSLSVEIDNSICLDNKFFEKKLADGMELVVIYCHGASSYRGNRKSIEVMNLMSNMDIHAFVIDYRGYADSTGHVTETNLYDDLLSLYNYVKKFAPQRIYLWGHSLGAGIVTKCCSVLCKNNTPPRGVILESPFTNAKDAFIHHPLMTVLKIIPTLLKFSAKAYSMKGHSFRNDENITYITCPITLIHAEDDMIIPCFMSQKLFEIAEEKNLFARLFIFNKKCGYGHSRIIFSKNIKKILESILI</sequence>
<evidence type="ECO:0000313" key="4">
    <source>
        <dbReference type="WBParaSite" id="SSTP_0000111000.1"/>
    </source>
</evidence>
<dbReference type="InterPro" id="IPR029058">
    <property type="entry name" value="AB_hydrolase_fold"/>
</dbReference>
<dbReference type="InterPro" id="IPR022742">
    <property type="entry name" value="Hydrolase_4"/>
</dbReference>
<dbReference type="WBParaSite" id="SSTP_0000111000.1">
    <property type="protein sequence ID" value="SSTP_0000111000.1"/>
    <property type="gene ID" value="SSTP_0000111000"/>
</dbReference>
<dbReference type="AlphaFoldDB" id="A0A0K0DV42"/>
<evidence type="ECO:0000313" key="3">
    <source>
        <dbReference type="Proteomes" id="UP000035681"/>
    </source>
</evidence>
<dbReference type="GO" id="GO:0004622">
    <property type="term" value="F:phosphatidylcholine lysophospholipase activity"/>
    <property type="evidence" value="ECO:0007669"/>
    <property type="project" value="TreeGrafter"/>
</dbReference>
<dbReference type="GO" id="GO:0047372">
    <property type="term" value="F:monoacylglycerol lipase activity"/>
    <property type="evidence" value="ECO:0007669"/>
    <property type="project" value="TreeGrafter"/>
</dbReference>
<dbReference type="Pfam" id="PF12146">
    <property type="entry name" value="Hydrolase_4"/>
    <property type="match status" value="1"/>
</dbReference>
<organism evidence="4">
    <name type="scientific">Strongyloides stercoralis</name>
    <name type="common">Threadworm</name>
    <dbReference type="NCBI Taxonomy" id="6248"/>
    <lineage>
        <taxon>Eukaryota</taxon>
        <taxon>Metazoa</taxon>
        <taxon>Ecdysozoa</taxon>
        <taxon>Nematoda</taxon>
        <taxon>Chromadorea</taxon>
        <taxon>Rhabditida</taxon>
        <taxon>Tylenchina</taxon>
        <taxon>Panagrolaimomorpha</taxon>
        <taxon>Strongyloidoidea</taxon>
        <taxon>Strongyloididae</taxon>
        <taxon>Strongyloides</taxon>
    </lineage>
</organism>
<keyword evidence="1" id="KW-0472">Membrane</keyword>
<dbReference type="PANTHER" id="PTHR12277:SF194">
    <property type="entry name" value="FI04476P"/>
    <property type="match status" value="1"/>
</dbReference>
<feature type="transmembrane region" description="Helical" evidence="1">
    <location>
        <begin position="6"/>
        <end position="27"/>
    </location>
</feature>
<dbReference type="Gene3D" id="3.40.50.1820">
    <property type="entry name" value="alpha/beta hydrolase"/>
    <property type="match status" value="1"/>
</dbReference>
<reference evidence="4" key="1">
    <citation type="submission" date="2015-08" db="UniProtKB">
        <authorList>
            <consortium name="WormBaseParasite"/>
        </authorList>
    </citation>
    <scope>IDENTIFICATION</scope>
</reference>
<dbReference type="Proteomes" id="UP000035681">
    <property type="component" value="Unplaced"/>
</dbReference>
<feature type="domain" description="Serine aminopeptidase S33" evidence="2">
    <location>
        <begin position="111"/>
        <end position="238"/>
    </location>
</feature>
<name>A0A0K0DV42_STRER</name>
<evidence type="ECO:0000256" key="1">
    <source>
        <dbReference type="SAM" id="Phobius"/>
    </source>
</evidence>
<dbReference type="GO" id="GO:0005789">
    <property type="term" value="C:endoplasmic reticulum membrane"/>
    <property type="evidence" value="ECO:0007669"/>
    <property type="project" value="TreeGrafter"/>
</dbReference>
<evidence type="ECO:0000313" key="5">
    <source>
        <dbReference type="WBParaSite" id="TCONS_00008565.p1"/>
    </source>
</evidence>
<dbReference type="GO" id="GO:0052651">
    <property type="term" value="P:monoacylglycerol catabolic process"/>
    <property type="evidence" value="ECO:0007669"/>
    <property type="project" value="TreeGrafter"/>
</dbReference>
<keyword evidence="1" id="KW-1133">Transmembrane helix</keyword>
<keyword evidence="3" id="KW-1185">Reference proteome</keyword>
<accession>A0A0K0DV42</accession>
<keyword evidence="1" id="KW-0812">Transmembrane</keyword>
<evidence type="ECO:0000259" key="2">
    <source>
        <dbReference type="Pfam" id="PF12146"/>
    </source>
</evidence>
<dbReference type="STRING" id="6248.A0A0K0DV42"/>
<dbReference type="WBParaSite" id="TCONS_00008565.p1">
    <property type="protein sequence ID" value="TCONS_00008565.p1"/>
    <property type="gene ID" value="XLOC_006500"/>
</dbReference>
<dbReference type="GO" id="GO:0006660">
    <property type="term" value="P:phosphatidylserine catabolic process"/>
    <property type="evidence" value="ECO:0007669"/>
    <property type="project" value="TreeGrafter"/>
</dbReference>